<protein>
    <submittedName>
        <fullName evidence="1">Uncharacterized protein</fullName>
    </submittedName>
</protein>
<comment type="caution">
    <text evidence="1">The sequence shown here is derived from an EMBL/GenBank/DDBJ whole genome shotgun (WGS) entry which is preliminary data.</text>
</comment>
<organism evidence="1 2">
    <name type="scientific">Mycolicibacterium brumae</name>
    <dbReference type="NCBI Taxonomy" id="85968"/>
    <lineage>
        <taxon>Bacteria</taxon>
        <taxon>Bacillati</taxon>
        <taxon>Actinomycetota</taxon>
        <taxon>Actinomycetes</taxon>
        <taxon>Mycobacteriales</taxon>
        <taxon>Mycobacteriaceae</taxon>
        <taxon>Mycolicibacterium</taxon>
    </lineage>
</organism>
<keyword evidence="2" id="KW-1185">Reference proteome</keyword>
<name>A0A2G5P5V2_9MYCO</name>
<evidence type="ECO:0000313" key="1">
    <source>
        <dbReference type="EMBL" id="PIB73646.1"/>
    </source>
</evidence>
<evidence type="ECO:0000313" key="2">
    <source>
        <dbReference type="Proteomes" id="UP000230551"/>
    </source>
</evidence>
<dbReference type="Proteomes" id="UP000230551">
    <property type="component" value="Unassembled WGS sequence"/>
</dbReference>
<gene>
    <name evidence="1" type="ORF">CQY22_016015</name>
</gene>
<accession>A0A2G5P5V2</accession>
<dbReference type="STRING" id="85968.GCA_900073015_03716"/>
<dbReference type="RefSeq" id="WP_090593483.1">
    <property type="nucleotide sequence ID" value="NZ_CP104302.1"/>
</dbReference>
<reference evidence="1 2" key="1">
    <citation type="journal article" date="2017" name="Infect. Genet. Evol.">
        <title>The new phylogeny of the genus Mycobacterium: The old and the news.</title>
        <authorList>
            <person name="Tortoli E."/>
            <person name="Fedrizzi T."/>
            <person name="Meehan C.J."/>
            <person name="Trovato A."/>
            <person name="Grottola A."/>
            <person name="Giacobazzi E."/>
            <person name="Serpini G.F."/>
            <person name="Tagliazucchi S."/>
            <person name="Fabio A."/>
            <person name="Bettua C."/>
            <person name="Bertorelli R."/>
            <person name="Frascaro F."/>
            <person name="De Sanctis V."/>
            <person name="Pecorari M."/>
            <person name="Jousson O."/>
            <person name="Segata N."/>
            <person name="Cirillo D.M."/>
        </authorList>
    </citation>
    <scope>NUCLEOTIDE SEQUENCE [LARGE SCALE GENOMIC DNA]</scope>
    <source>
        <strain evidence="1 2">CIP1034565</strain>
    </source>
</reference>
<dbReference type="AlphaFoldDB" id="A0A2G5P5V2"/>
<dbReference type="EMBL" id="PDCN02000026">
    <property type="protein sequence ID" value="PIB73646.1"/>
    <property type="molecule type" value="Genomic_DNA"/>
</dbReference>
<proteinExistence type="predicted"/>
<sequence>MEYYLGRAHVDARQLDFVDDQSHTLLSEPGPVQNWEPPELRWGPSTTVCCGRPLRRGPVHIIDSSLLVLVEDCRARLTPLLGPDGEFLPAVLDGGRVWLYRCVRQVEAHTAEHYYLSPSIPLRHGDRLTLKFFDDTPPHAFHLKGRPRFGMYLDAELTTALEDTGLFGAVEFRPSRAVLLHPAPAG</sequence>